<evidence type="ECO:0000259" key="2">
    <source>
        <dbReference type="PROSITE" id="PS50110"/>
    </source>
</evidence>
<dbReference type="InterPro" id="IPR011006">
    <property type="entry name" value="CheY-like_superfamily"/>
</dbReference>
<dbReference type="Gene3D" id="1.10.10.10">
    <property type="entry name" value="Winged helix-like DNA-binding domain superfamily/Winged helix DNA-binding domain"/>
    <property type="match status" value="1"/>
</dbReference>
<dbReference type="SMART" id="SM00448">
    <property type="entry name" value="REC"/>
    <property type="match status" value="1"/>
</dbReference>
<dbReference type="PROSITE" id="PS50110">
    <property type="entry name" value="RESPONSE_REGULATORY"/>
    <property type="match status" value="1"/>
</dbReference>
<dbReference type="PANTHER" id="PTHR48111:SF70">
    <property type="entry name" value="TWO-COMPONENT RESPONSE REGULATOR YBDJ"/>
    <property type="match status" value="1"/>
</dbReference>
<dbReference type="SMART" id="SM00862">
    <property type="entry name" value="Trans_reg_C"/>
    <property type="match status" value="1"/>
</dbReference>
<name>A0A3B1E6S2_9ZZZZ</name>
<dbReference type="InterPro" id="IPR036388">
    <property type="entry name" value="WH-like_DNA-bd_sf"/>
</dbReference>
<dbReference type="GO" id="GO:0005829">
    <property type="term" value="C:cytosol"/>
    <property type="evidence" value="ECO:0007669"/>
    <property type="project" value="TreeGrafter"/>
</dbReference>
<dbReference type="GO" id="GO:0000156">
    <property type="term" value="F:phosphorelay response regulator activity"/>
    <property type="evidence" value="ECO:0007669"/>
    <property type="project" value="TreeGrafter"/>
</dbReference>
<keyword evidence="1 3" id="KW-0238">DNA-binding</keyword>
<dbReference type="Gene3D" id="3.40.50.2300">
    <property type="match status" value="1"/>
</dbReference>
<dbReference type="SUPFAM" id="SSF46894">
    <property type="entry name" value="C-terminal effector domain of the bipartite response regulators"/>
    <property type="match status" value="1"/>
</dbReference>
<sequence length="209" mass="24177">MKILLLEDDQNLHQSLKDYLEIDGFDVVSAFNSKDVYHATYKEKFDLYIFDVNVPGDNGFEVLESLKNANDKTPAIYITALTDIKSLATAFEVGADDFIKKPFDPEELVLRIKNKYQKNKIINYKNIKYNSNTKEIYIDDKNIFLGIVLKSIFHELIINKNKMILSDNLYEYLEEPNPNALRANVSKLKSKLNLDIKNIRGLGYILEEL</sequence>
<protein>
    <submittedName>
        <fullName evidence="3">DNA-binding response regulator CiaR</fullName>
    </submittedName>
</protein>
<organism evidence="3">
    <name type="scientific">hydrothermal vent metagenome</name>
    <dbReference type="NCBI Taxonomy" id="652676"/>
    <lineage>
        <taxon>unclassified sequences</taxon>
        <taxon>metagenomes</taxon>
        <taxon>ecological metagenomes</taxon>
    </lineage>
</organism>
<dbReference type="InterPro" id="IPR001789">
    <property type="entry name" value="Sig_transdc_resp-reg_receiver"/>
</dbReference>
<dbReference type="InterPro" id="IPR001867">
    <property type="entry name" value="OmpR/PhoB-type_DNA-bd"/>
</dbReference>
<dbReference type="EMBL" id="UOYO01000048">
    <property type="protein sequence ID" value="VAY88255.1"/>
    <property type="molecule type" value="Genomic_DNA"/>
</dbReference>
<proteinExistence type="predicted"/>
<dbReference type="GO" id="GO:0006355">
    <property type="term" value="P:regulation of DNA-templated transcription"/>
    <property type="evidence" value="ECO:0007669"/>
    <property type="project" value="InterPro"/>
</dbReference>
<dbReference type="InterPro" id="IPR039420">
    <property type="entry name" value="WalR-like"/>
</dbReference>
<dbReference type="AlphaFoldDB" id="A0A3B1E6S2"/>
<dbReference type="Pfam" id="PF00072">
    <property type="entry name" value="Response_reg"/>
    <property type="match status" value="1"/>
</dbReference>
<accession>A0A3B1E6S2</accession>
<dbReference type="GO" id="GO:0032993">
    <property type="term" value="C:protein-DNA complex"/>
    <property type="evidence" value="ECO:0007669"/>
    <property type="project" value="TreeGrafter"/>
</dbReference>
<evidence type="ECO:0000313" key="3">
    <source>
        <dbReference type="EMBL" id="VAY88255.1"/>
    </source>
</evidence>
<gene>
    <name evidence="3" type="ORF">MNB_ARC-1_1164</name>
</gene>
<dbReference type="SUPFAM" id="SSF52172">
    <property type="entry name" value="CheY-like"/>
    <property type="match status" value="1"/>
</dbReference>
<dbReference type="PANTHER" id="PTHR48111">
    <property type="entry name" value="REGULATOR OF RPOS"/>
    <property type="match status" value="1"/>
</dbReference>
<evidence type="ECO:0000256" key="1">
    <source>
        <dbReference type="ARBA" id="ARBA00023125"/>
    </source>
</evidence>
<dbReference type="InterPro" id="IPR016032">
    <property type="entry name" value="Sig_transdc_resp-reg_C-effctor"/>
</dbReference>
<dbReference type="GO" id="GO:0000976">
    <property type="term" value="F:transcription cis-regulatory region binding"/>
    <property type="evidence" value="ECO:0007669"/>
    <property type="project" value="TreeGrafter"/>
</dbReference>
<feature type="domain" description="Response regulatory" evidence="2">
    <location>
        <begin position="2"/>
        <end position="116"/>
    </location>
</feature>
<reference evidence="3" key="1">
    <citation type="submission" date="2018-10" db="EMBL/GenBank/DDBJ databases">
        <authorList>
            <person name="Aoki K."/>
        </authorList>
    </citation>
    <scope>NUCLEOTIDE SEQUENCE</scope>
</reference>